<comment type="cofactor">
    <cofactor evidence="1">
        <name>Mg(2+)</name>
        <dbReference type="ChEBI" id="CHEBI:18420"/>
    </cofactor>
</comment>
<dbReference type="PROSITE" id="PS51462">
    <property type="entry name" value="NUDIX"/>
    <property type="match status" value="1"/>
</dbReference>
<dbReference type="PROSITE" id="PS00893">
    <property type="entry name" value="NUDIX_BOX"/>
    <property type="match status" value="1"/>
</dbReference>
<dbReference type="InterPro" id="IPR020084">
    <property type="entry name" value="NUDIX_hydrolase_CS"/>
</dbReference>
<dbReference type="CDD" id="cd04685">
    <property type="entry name" value="NUDIX_Hydrolase"/>
    <property type="match status" value="1"/>
</dbReference>
<dbReference type="InterPro" id="IPR000086">
    <property type="entry name" value="NUDIX_hydrolase_dom"/>
</dbReference>
<reference evidence="6 7" key="1">
    <citation type="submission" date="2023-08" db="EMBL/GenBank/DDBJ databases">
        <title>Phytohabitans sansha sp. nov., isolated from marine sediment.</title>
        <authorList>
            <person name="Zhao Y."/>
            <person name="Yi K."/>
        </authorList>
    </citation>
    <scope>NUCLEOTIDE SEQUENCE [LARGE SCALE GENOMIC DNA]</scope>
    <source>
        <strain evidence="6 7">ZYX-F-186</strain>
    </source>
</reference>
<protein>
    <submittedName>
        <fullName evidence="6">NUDIX domain-containing protein</fullName>
    </submittedName>
</protein>
<dbReference type="InterPro" id="IPR015797">
    <property type="entry name" value="NUDIX_hydrolase-like_dom_sf"/>
</dbReference>
<feature type="region of interest" description="Disordered" evidence="4">
    <location>
        <begin position="152"/>
        <end position="201"/>
    </location>
</feature>
<name>A0ABU0ZV71_9ACTN</name>
<dbReference type="Gene3D" id="3.90.79.10">
    <property type="entry name" value="Nucleoside Triphosphate Pyrophosphohydrolase"/>
    <property type="match status" value="1"/>
</dbReference>
<evidence type="ECO:0000259" key="5">
    <source>
        <dbReference type="PROSITE" id="PS51462"/>
    </source>
</evidence>
<keyword evidence="7" id="KW-1185">Reference proteome</keyword>
<evidence type="ECO:0000256" key="4">
    <source>
        <dbReference type="SAM" id="MobiDB-lite"/>
    </source>
</evidence>
<dbReference type="PANTHER" id="PTHR43046:SF12">
    <property type="entry name" value="GDP-MANNOSE MANNOSYL HYDROLASE"/>
    <property type="match status" value="1"/>
</dbReference>
<dbReference type="Pfam" id="PF00293">
    <property type="entry name" value="NUDIX"/>
    <property type="match status" value="1"/>
</dbReference>
<keyword evidence="2" id="KW-0378">Hydrolase</keyword>
<evidence type="ECO:0000256" key="2">
    <source>
        <dbReference type="ARBA" id="ARBA00022801"/>
    </source>
</evidence>
<dbReference type="SUPFAM" id="SSF55811">
    <property type="entry name" value="Nudix"/>
    <property type="match status" value="1"/>
</dbReference>
<proteinExistence type="predicted"/>
<evidence type="ECO:0000313" key="7">
    <source>
        <dbReference type="Proteomes" id="UP001230908"/>
    </source>
</evidence>
<evidence type="ECO:0000313" key="6">
    <source>
        <dbReference type="EMBL" id="MDQ7910931.1"/>
    </source>
</evidence>
<organism evidence="6 7">
    <name type="scientific">Phytohabitans maris</name>
    <dbReference type="NCBI Taxonomy" id="3071409"/>
    <lineage>
        <taxon>Bacteria</taxon>
        <taxon>Bacillati</taxon>
        <taxon>Actinomycetota</taxon>
        <taxon>Actinomycetes</taxon>
        <taxon>Micromonosporales</taxon>
        <taxon>Micromonosporaceae</taxon>
    </lineage>
</organism>
<feature type="compositionally biased region" description="Gly residues" evidence="4">
    <location>
        <begin position="152"/>
        <end position="171"/>
    </location>
</feature>
<accession>A0ABU0ZV71</accession>
<sequence length="201" mass="21877">MDVIPRRAARVLLVDGDDRVLLFRGFDPARPHHRYWFTPGGGLDPDEPYAAGAARELAEETGLRLASEELGEPVWDEVTEYPFDGQWYRQRQEFFLVRVPSWEVDTRGFDQVERDSIDDHRWWEVAELESTDERIYPTDLAPLLRRLLSGGPALGGGPTSGGDTAMGGGPASGARSVPGGASRGGSEPGRRPTGGASGSPC</sequence>
<comment type="caution">
    <text evidence="6">The sequence shown here is derived from an EMBL/GenBank/DDBJ whole genome shotgun (WGS) entry which is preliminary data.</text>
</comment>
<feature type="domain" description="Nudix hydrolase" evidence="5">
    <location>
        <begin position="4"/>
        <end position="146"/>
    </location>
</feature>
<evidence type="ECO:0000256" key="3">
    <source>
        <dbReference type="ARBA" id="ARBA00022842"/>
    </source>
</evidence>
<gene>
    <name evidence="6" type="ORF">RB614_41220</name>
</gene>
<dbReference type="Proteomes" id="UP001230908">
    <property type="component" value="Unassembled WGS sequence"/>
</dbReference>
<dbReference type="PANTHER" id="PTHR43046">
    <property type="entry name" value="GDP-MANNOSE MANNOSYL HYDROLASE"/>
    <property type="match status" value="1"/>
</dbReference>
<dbReference type="RefSeq" id="WP_308718167.1">
    <property type="nucleotide sequence ID" value="NZ_JAVHUY010000065.1"/>
</dbReference>
<dbReference type="EMBL" id="JAVHUY010000065">
    <property type="protein sequence ID" value="MDQ7910931.1"/>
    <property type="molecule type" value="Genomic_DNA"/>
</dbReference>
<evidence type="ECO:0000256" key="1">
    <source>
        <dbReference type="ARBA" id="ARBA00001946"/>
    </source>
</evidence>
<keyword evidence="3" id="KW-0460">Magnesium</keyword>